<name>F6U8Q2_CIOIN</name>
<protein>
    <recommendedName>
        <fullName evidence="10">Factor in the germline alpha</fullName>
    </recommendedName>
    <alternativeName>
        <fullName evidence="11">Transcription factor FIGa</fullName>
    </alternativeName>
</protein>
<dbReference type="PANTHER" id="PTHR23349">
    <property type="entry name" value="BASIC HELIX-LOOP-HELIX TRANSCRIPTION FACTOR, TWIST"/>
    <property type="match status" value="1"/>
</dbReference>
<comment type="subunit">
    <text evidence="9">Heterodimer with TCF3/isoform E12.</text>
</comment>
<dbReference type="CDD" id="cd11418">
    <property type="entry name" value="bHLH_TS_ASCL"/>
    <property type="match status" value="1"/>
</dbReference>
<evidence type="ECO:0000256" key="5">
    <source>
        <dbReference type="ARBA" id="ARBA00023015"/>
    </source>
</evidence>
<organism evidence="13 14">
    <name type="scientific">Ciona intestinalis</name>
    <name type="common">Transparent sea squirt</name>
    <name type="synonym">Ascidia intestinalis</name>
    <dbReference type="NCBI Taxonomy" id="7719"/>
    <lineage>
        <taxon>Eukaryota</taxon>
        <taxon>Metazoa</taxon>
        <taxon>Chordata</taxon>
        <taxon>Tunicata</taxon>
        <taxon>Ascidiacea</taxon>
        <taxon>Phlebobranchia</taxon>
        <taxon>Cionidae</taxon>
        <taxon>Ciona</taxon>
    </lineage>
</organism>
<dbReference type="SMART" id="SM00353">
    <property type="entry name" value="HLH"/>
    <property type="match status" value="1"/>
</dbReference>
<dbReference type="GO" id="GO:0007423">
    <property type="term" value="P:sensory organ development"/>
    <property type="evidence" value="ECO:0000318"/>
    <property type="project" value="GO_Central"/>
</dbReference>
<keyword evidence="4" id="KW-0896">Oogenesis</keyword>
<evidence type="ECO:0000256" key="8">
    <source>
        <dbReference type="ARBA" id="ARBA00023242"/>
    </source>
</evidence>
<dbReference type="STRING" id="7719.ENSCINP00000021744"/>
<accession>F6U8Q2</accession>
<dbReference type="FunFam" id="4.10.280.10:FF:000068">
    <property type="entry name" value="factor in the germline alpha"/>
    <property type="match status" value="1"/>
</dbReference>
<dbReference type="GO" id="GO:0048477">
    <property type="term" value="P:oogenesis"/>
    <property type="evidence" value="ECO:0007669"/>
    <property type="project" value="UniProtKB-KW"/>
</dbReference>
<dbReference type="PROSITE" id="PS50888">
    <property type="entry name" value="BHLH"/>
    <property type="match status" value="1"/>
</dbReference>
<evidence type="ECO:0000313" key="14">
    <source>
        <dbReference type="Proteomes" id="UP000008144"/>
    </source>
</evidence>
<dbReference type="GO" id="GO:0045944">
    <property type="term" value="P:positive regulation of transcription by RNA polymerase II"/>
    <property type="evidence" value="ECO:0000318"/>
    <property type="project" value="GO_Central"/>
</dbReference>
<evidence type="ECO:0000256" key="7">
    <source>
        <dbReference type="ARBA" id="ARBA00023163"/>
    </source>
</evidence>
<dbReference type="PANTHER" id="PTHR23349:SF108">
    <property type="entry name" value="BHLH DOMAIN-CONTAINING PROTEIN"/>
    <property type="match status" value="1"/>
</dbReference>
<evidence type="ECO:0000256" key="10">
    <source>
        <dbReference type="ARBA" id="ARBA00071496"/>
    </source>
</evidence>
<reference evidence="13" key="4">
    <citation type="submission" date="2025-09" db="UniProtKB">
        <authorList>
            <consortium name="Ensembl"/>
        </authorList>
    </citation>
    <scope>IDENTIFICATION</scope>
</reference>
<comment type="subcellular location">
    <subcellularLocation>
        <location evidence="1">Nucleus</location>
    </subcellularLocation>
</comment>
<feature type="domain" description="BHLH" evidence="12">
    <location>
        <begin position="38"/>
        <end position="90"/>
    </location>
</feature>
<dbReference type="SUPFAM" id="SSF47459">
    <property type="entry name" value="HLH, helix-loop-helix DNA-binding domain"/>
    <property type="match status" value="1"/>
</dbReference>
<keyword evidence="8" id="KW-0539">Nucleus</keyword>
<evidence type="ECO:0000256" key="11">
    <source>
        <dbReference type="ARBA" id="ARBA00076899"/>
    </source>
</evidence>
<reference evidence="13" key="2">
    <citation type="journal article" date="2008" name="Genome Biol.">
        <title>Improved genome assembly and evidence-based global gene model set for the chordate Ciona intestinalis: new insight into intron and operon populations.</title>
        <authorList>
            <person name="Satou Y."/>
            <person name="Mineta K."/>
            <person name="Ogasawara M."/>
            <person name="Sasakura Y."/>
            <person name="Shoguchi E."/>
            <person name="Ueno K."/>
            <person name="Yamada L."/>
            <person name="Matsumoto J."/>
            <person name="Wasserscheid J."/>
            <person name="Dewar K."/>
            <person name="Wiley G.B."/>
            <person name="Macmil S.L."/>
            <person name="Roe B.A."/>
            <person name="Zeller R.W."/>
            <person name="Hastings K.E."/>
            <person name="Lemaire P."/>
            <person name="Lindquist E."/>
            <person name="Endo T."/>
            <person name="Hotta K."/>
            <person name="Inaba K."/>
        </authorList>
    </citation>
    <scope>NUCLEOTIDE SEQUENCE [LARGE SCALE GENOMIC DNA]</scope>
    <source>
        <strain evidence="13">wild type</strain>
    </source>
</reference>
<keyword evidence="14" id="KW-1185">Reference proteome</keyword>
<dbReference type="InterPro" id="IPR036638">
    <property type="entry name" value="HLH_DNA-bd_sf"/>
</dbReference>
<sequence length="152" mass="17201">MNMGPNQLDTSPNFGIPAMTSRDAYVTSTSQGAPVKTLRVARRNERERRRIKHVNSAFDELRKRVPSGNRCRKISKVETLRSAIEYIRALEAVLGHRGMPENPNPKPQLEVHTYEPSTPCVTWYQEPGSYVTAPQPTFQSLEHYPSYASMIG</sequence>
<reference evidence="13" key="3">
    <citation type="submission" date="2025-08" db="UniProtKB">
        <authorList>
            <consortium name="Ensembl"/>
        </authorList>
    </citation>
    <scope>IDENTIFICATION</scope>
</reference>
<dbReference type="GO" id="GO:0000977">
    <property type="term" value="F:RNA polymerase II transcription regulatory region sequence-specific DNA binding"/>
    <property type="evidence" value="ECO:0000318"/>
    <property type="project" value="GO_Central"/>
</dbReference>
<dbReference type="GO" id="GO:0030182">
    <property type="term" value="P:neuron differentiation"/>
    <property type="evidence" value="ECO:0000318"/>
    <property type="project" value="GO_Central"/>
</dbReference>
<keyword evidence="3" id="KW-0221">Differentiation</keyword>
<keyword evidence="6" id="KW-0238">DNA-binding</keyword>
<dbReference type="Pfam" id="PF00010">
    <property type="entry name" value="HLH"/>
    <property type="match status" value="1"/>
</dbReference>
<evidence type="ECO:0000256" key="3">
    <source>
        <dbReference type="ARBA" id="ARBA00022782"/>
    </source>
</evidence>
<dbReference type="EMBL" id="EAAA01001558">
    <property type="status" value="NOT_ANNOTATED_CDS"/>
    <property type="molecule type" value="Genomic_DNA"/>
</dbReference>
<dbReference type="HOGENOM" id="CLU_1726382_0_0_1"/>
<keyword evidence="2" id="KW-0217">Developmental protein</keyword>
<dbReference type="InterPro" id="IPR050283">
    <property type="entry name" value="E-box_TF_Regulators"/>
</dbReference>
<reference evidence="14" key="1">
    <citation type="journal article" date="2002" name="Science">
        <title>The draft genome of Ciona intestinalis: insights into chordate and vertebrate origins.</title>
        <authorList>
            <person name="Dehal P."/>
            <person name="Satou Y."/>
            <person name="Campbell R.K."/>
            <person name="Chapman J."/>
            <person name="Degnan B."/>
            <person name="De Tomaso A."/>
            <person name="Davidson B."/>
            <person name="Di Gregorio A."/>
            <person name="Gelpke M."/>
            <person name="Goodstein D.M."/>
            <person name="Harafuji N."/>
            <person name="Hastings K.E."/>
            <person name="Ho I."/>
            <person name="Hotta K."/>
            <person name="Huang W."/>
            <person name="Kawashima T."/>
            <person name="Lemaire P."/>
            <person name="Martinez D."/>
            <person name="Meinertzhagen I.A."/>
            <person name="Necula S."/>
            <person name="Nonaka M."/>
            <person name="Putnam N."/>
            <person name="Rash S."/>
            <person name="Saiga H."/>
            <person name="Satake M."/>
            <person name="Terry A."/>
            <person name="Yamada L."/>
            <person name="Wang H.G."/>
            <person name="Awazu S."/>
            <person name="Azumi K."/>
            <person name="Boore J."/>
            <person name="Branno M."/>
            <person name="Chin-Bow S."/>
            <person name="DeSantis R."/>
            <person name="Doyle S."/>
            <person name="Francino P."/>
            <person name="Keys D.N."/>
            <person name="Haga S."/>
            <person name="Hayashi H."/>
            <person name="Hino K."/>
            <person name="Imai K.S."/>
            <person name="Inaba K."/>
            <person name="Kano S."/>
            <person name="Kobayashi K."/>
            <person name="Kobayashi M."/>
            <person name="Lee B.I."/>
            <person name="Makabe K.W."/>
            <person name="Manohar C."/>
            <person name="Matassi G."/>
            <person name="Medina M."/>
            <person name="Mochizuki Y."/>
            <person name="Mount S."/>
            <person name="Morishita T."/>
            <person name="Miura S."/>
            <person name="Nakayama A."/>
            <person name="Nishizaka S."/>
            <person name="Nomoto H."/>
            <person name="Ohta F."/>
            <person name="Oishi K."/>
            <person name="Rigoutsos I."/>
            <person name="Sano M."/>
            <person name="Sasaki A."/>
            <person name="Sasakura Y."/>
            <person name="Shoguchi E."/>
            <person name="Shin-i T."/>
            <person name="Spagnuolo A."/>
            <person name="Stainier D."/>
            <person name="Suzuki M.M."/>
            <person name="Tassy O."/>
            <person name="Takatori N."/>
            <person name="Tokuoka M."/>
            <person name="Yagi K."/>
            <person name="Yoshizaki F."/>
            <person name="Wada S."/>
            <person name="Zhang C."/>
            <person name="Hyatt P.D."/>
            <person name="Larimer F."/>
            <person name="Detter C."/>
            <person name="Doggett N."/>
            <person name="Glavina T."/>
            <person name="Hawkins T."/>
            <person name="Richardson P."/>
            <person name="Lucas S."/>
            <person name="Kohara Y."/>
            <person name="Levine M."/>
            <person name="Satoh N."/>
            <person name="Rokhsar D.S."/>
        </authorList>
    </citation>
    <scope>NUCLEOTIDE SEQUENCE [LARGE SCALE GENOMIC DNA]</scope>
</reference>
<keyword evidence="5" id="KW-0805">Transcription regulation</keyword>
<evidence type="ECO:0000259" key="12">
    <source>
        <dbReference type="PROSITE" id="PS50888"/>
    </source>
</evidence>
<dbReference type="InterPro" id="IPR011598">
    <property type="entry name" value="bHLH_dom"/>
</dbReference>
<dbReference type="Ensembl" id="ENSCINT00000021990.2">
    <property type="protein sequence ID" value="ENSCINP00000021744.2"/>
    <property type="gene ID" value="ENSCING00000011365.2"/>
</dbReference>
<keyword evidence="7" id="KW-0804">Transcription</keyword>
<dbReference type="InParanoid" id="F6U8Q2"/>
<evidence type="ECO:0000256" key="4">
    <source>
        <dbReference type="ARBA" id="ARBA00022943"/>
    </source>
</evidence>
<dbReference type="GO" id="GO:0046983">
    <property type="term" value="F:protein dimerization activity"/>
    <property type="evidence" value="ECO:0007669"/>
    <property type="project" value="InterPro"/>
</dbReference>
<evidence type="ECO:0000256" key="9">
    <source>
        <dbReference type="ARBA" id="ARBA00065083"/>
    </source>
</evidence>
<dbReference type="GO" id="GO:0050767">
    <property type="term" value="P:regulation of neurogenesis"/>
    <property type="evidence" value="ECO:0000318"/>
    <property type="project" value="GO_Central"/>
</dbReference>
<dbReference type="GO" id="GO:0090575">
    <property type="term" value="C:RNA polymerase II transcription regulator complex"/>
    <property type="evidence" value="ECO:0000318"/>
    <property type="project" value="GO_Central"/>
</dbReference>
<dbReference type="Proteomes" id="UP000008144">
    <property type="component" value="Chromosome 2"/>
</dbReference>
<proteinExistence type="predicted"/>
<evidence type="ECO:0000256" key="2">
    <source>
        <dbReference type="ARBA" id="ARBA00022473"/>
    </source>
</evidence>
<evidence type="ECO:0000256" key="6">
    <source>
        <dbReference type="ARBA" id="ARBA00023125"/>
    </source>
</evidence>
<dbReference type="Gene3D" id="4.10.280.10">
    <property type="entry name" value="Helix-loop-helix DNA-binding domain"/>
    <property type="match status" value="1"/>
</dbReference>
<dbReference type="GeneTree" id="ENSGT00730000113058"/>
<dbReference type="GO" id="GO:0000981">
    <property type="term" value="F:DNA-binding transcription factor activity, RNA polymerase II-specific"/>
    <property type="evidence" value="ECO:0000318"/>
    <property type="project" value="GO_Central"/>
</dbReference>
<evidence type="ECO:0000256" key="1">
    <source>
        <dbReference type="ARBA" id="ARBA00004123"/>
    </source>
</evidence>
<dbReference type="AlphaFoldDB" id="F6U8Q2"/>
<evidence type="ECO:0000313" key="13">
    <source>
        <dbReference type="Ensembl" id="ENSCINP00000021744.2"/>
    </source>
</evidence>